<organism evidence="2 3">
    <name type="scientific">Sutcliffiella horikoshii</name>
    <dbReference type="NCBI Taxonomy" id="79883"/>
    <lineage>
        <taxon>Bacteria</taxon>
        <taxon>Bacillati</taxon>
        <taxon>Bacillota</taxon>
        <taxon>Bacilli</taxon>
        <taxon>Bacillales</taxon>
        <taxon>Bacillaceae</taxon>
        <taxon>Sutcliffiella</taxon>
    </lineage>
</organism>
<protein>
    <submittedName>
        <fullName evidence="2">Uncharacterized protein</fullName>
    </submittedName>
</protein>
<accession>A0A5D4TB89</accession>
<keyword evidence="1" id="KW-1133">Transmembrane helix</keyword>
<proteinExistence type="predicted"/>
<feature type="transmembrane region" description="Helical" evidence="1">
    <location>
        <begin position="45"/>
        <end position="67"/>
    </location>
</feature>
<dbReference type="EMBL" id="VTET01000005">
    <property type="protein sequence ID" value="TYS71722.1"/>
    <property type="molecule type" value="Genomic_DNA"/>
</dbReference>
<evidence type="ECO:0000313" key="2">
    <source>
        <dbReference type="EMBL" id="TYS71722.1"/>
    </source>
</evidence>
<evidence type="ECO:0000256" key="1">
    <source>
        <dbReference type="SAM" id="Phobius"/>
    </source>
</evidence>
<dbReference type="OrthoDB" id="68404at2"/>
<sequence>MLKRKIVTAFLTFIISTLVITSLSPVEVLLNGSHNYETGTLFQDIILISVYVGVGIFLFGLPVSILIELITRKPKEARFALSFPLHILFGIIPVFVLGFLAIFSLLVSMVFLVIDELIRFFTKEKKISDYKYVKT</sequence>
<keyword evidence="1" id="KW-0472">Membrane</keyword>
<feature type="transmembrane region" description="Helical" evidence="1">
    <location>
        <begin position="87"/>
        <end position="114"/>
    </location>
</feature>
<reference evidence="2 3" key="1">
    <citation type="submission" date="2019-08" db="EMBL/GenBank/DDBJ databases">
        <title>Bacillus genomes from the desert of Cuatro Cienegas, Coahuila.</title>
        <authorList>
            <person name="Olmedo-Alvarez G."/>
        </authorList>
    </citation>
    <scope>NUCLEOTIDE SEQUENCE [LARGE SCALE GENOMIC DNA]</scope>
    <source>
        <strain evidence="2 3">CH98b_3T</strain>
    </source>
</reference>
<keyword evidence="1" id="KW-0812">Transmembrane</keyword>
<dbReference type="Proteomes" id="UP000324517">
    <property type="component" value="Unassembled WGS sequence"/>
</dbReference>
<dbReference type="RefSeq" id="WP_148979378.1">
    <property type="nucleotide sequence ID" value="NZ_JBNILM010000007.1"/>
</dbReference>
<comment type="caution">
    <text evidence="2">The sequence shown here is derived from an EMBL/GenBank/DDBJ whole genome shotgun (WGS) entry which is preliminary data.</text>
</comment>
<evidence type="ECO:0000313" key="3">
    <source>
        <dbReference type="Proteomes" id="UP000324517"/>
    </source>
</evidence>
<dbReference type="AlphaFoldDB" id="A0A5D4TB89"/>
<gene>
    <name evidence="2" type="ORF">FZC75_11190</name>
</gene>
<name>A0A5D4TB89_9BACI</name>